<dbReference type="SUPFAM" id="SSF54001">
    <property type="entry name" value="Cysteine proteinases"/>
    <property type="match status" value="1"/>
</dbReference>
<evidence type="ECO:0000256" key="1">
    <source>
        <dbReference type="ARBA" id="ARBA00007074"/>
    </source>
</evidence>
<proteinExistence type="inferred from homology"/>
<dbReference type="GO" id="GO:0008234">
    <property type="term" value="F:cysteine-type peptidase activity"/>
    <property type="evidence" value="ECO:0007669"/>
    <property type="project" value="UniProtKB-KW"/>
</dbReference>
<dbReference type="Pfam" id="PF00877">
    <property type="entry name" value="NLPC_P60"/>
    <property type="match status" value="1"/>
</dbReference>
<reference evidence="6" key="1">
    <citation type="journal article" date="2021" name="Proc. Natl. Acad. Sci. U.S.A.">
        <title>A Catalog of Tens of Thousands of Viruses from Human Metagenomes Reveals Hidden Associations with Chronic Diseases.</title>
        <authorList>
            <person name="Tisza M.J."/>
            <person name="Buck C.B."/>
        </authorList>
    </citation>
    <scope>NUCLEOTIDE SEQUENCE</scope>
    <source>
        <strain evidence="6">CtwmI4</strain>
    </source>
</reference>
<protein>
    <submittedName>
        <fullName evidence="6">Lipoprotein-like protein</fullName>
    </submittedName>
</protein>
<organism evidence="6">
    <name type="scientific">Myoviridae sp. ctwmI4</name>
    <dbReference type="NCBI Taxonomy" id="2826710"/>
    <lineage>
        <taxon>Viruses</taxon>
        <taxon>Duplodnaviria</taxon>
        <taxon>Heunggongvirae</taxon>
        <taxon>Uroviricota</taxon>
        <taxon>Caudoviricetes</taxon>
    </lineage>
</organism>
<comment type="similarity">
    <text evidence="1">Belongs to the peptidase C40 family.</text>
</comment>
<evidence type="ECO:0000259" key="5">
    <source>
        <dbReference type="Pfam" id="PF00877"/>
    </source>
</evidence>
<accession>A0A8S5LU99</accession>
<dbReference type="EMBL" id="BK014739">
    <property type="protein sequence ID" value="DAD73598.1"/>
    <property type="molecule type" value="Genomic_DNA"/>
</dbReference>
<keyword evidence="6" id="KW-0449">Lipoprotein</keyword>
<evidence type="ECO:0000313" key="6">
    <source>
        <dbReference type="EMBL" id="DAD73598.1"/>
    </source>
</evidence>
<evidence type="ECO:0000256" key="3">
    <source>
        <dbReference type="ARBA" id="ARBA00022801"/>
    </source>
</evidence>
<keyword evidence="3" id="KW-0378">Hydrolase</keyword>
<sequence>MEDITKYLGLKYGFDKSQGQYHCVDVCRMWYKDHGYKHCFDDGKTDPISCEDFHKHHQTRLLRYLLKYFHKIRNADDLQHGDIVLFNVDGDLHTGVYLQNGQILAMQVPCVTNESLSAVFKRSYWQSLFFCGFRQLLNEE</sequence>
<dbReference type="Gene3D" id="3.90.1720.10">
    <property type="entry name" value="endopeptidase domain like (from Nostoc punctiforme)"/>
    <property type="match status" value="1"/>
</dbReference>
<keyword evidence="2" id="KW-0645">Protease</keyword>
<keyword evidence="4" id="KW-0788">Thiol protease</keyword>
<dbReference type="GO" id="GO:0001897">
    <property type="term" value="P:symbiont-mediated cytolysis of host cell"/>
    <property type="evidence" value="ECO:0007669"/>
    <property type="project" value="UniProtKB-ARBA"/>
</dbReference>
<name>A0A8S5LU99_9CAUD</name>
<dbReference type="GO" id="GO:0006508">
    <property type="term" value="P:proteolysis"/>
    <property type="evidence" value="ECO:0007669"/>
    <property type="project" value="UniProtKB-KW"/>
</dbReference>
<dbReference type="InterPro" id="IPR038765">
    <property type="entry name" value="Papain-like_cys_pep_sf"/>
</dbReference>
<evidence type="ECO:0000256" key="4">
    <source>
        <dbReference type="ARBA" id="ARBA00022807"/>
    </source>
</evidence>
<dbReference type="InterPro" id="IPR000064">
    <property type="entry name" value="NLP_P60_dom"/>
</dbReference>
<feature type="domain" description="NlpC/P60" evidence="5">
    <location>
        <begin position="11"/>
        <end position="128"/>
    </location>
</feature>
<evidence type="ECO:0000256" key="2">
    <source>
        <dbReference type="ARBA" id="ARBA00022670"/>
    </source>
</evidence>